<feature type="signal peptide" evidence="2">
    <location>
        <begin position="1"/>
        <end position="16"/>
    </location>
</feature>
<dbReference type="GeneID" id="90543053"/>
<feature type="transmembrane region" description="Helical" evidence="1">
    <location>
        <begin position="130"/>
        <end position="150"/>
    </location>
</feature>
<keyword evidence="4" id="KW-1185">Reference proteome</keyword>
<organism evidence="3 4">
    <name type="scientific">Vairimorpha necatrix</name>
    <dbReference type="NCBI Taxonomy" id="6039"/>
    <lineage>
        <taxon>Eukaryota</taxon>
        <taxon>Fungi</taxon>
        <taxon>Fungi incertae sedis</taxon>
        <taxon>Microsporidia</taxon>
        <taxon>Nosematidae</taxon>
        <taxon>Vairimorpha</taxon>
    </lineage>
</organism>
<name>A0AAX4JHN6_9MICR</name>
<protein>
    <submittedName>
        <fullName evidence="3">SP-containing membrane protein</fullName>
    </submittedName>
</protein>
<dbReference type="AlphaFoldDB" id="A0AAX4JHN6"/>
<accession>A0AAX4JHN6</accession>
<evidence type="ECO:0000313" key="3">
    <source>
        <dbReference type="EMBL" id="WUR05206.1"/>
    </source>
</evidence>
<feature type="chain" id="PRO_5043410721" evidence="2">
    <location>
        <begin position="17"/>
        <end position="161"/>
    </location>
</feature>
<reference evidence="3" key="1">
    <citation type="journal article" date="2024" name="BMC Genomics">
        <title>Functional annotation of a divergent genome using sequence and structure-based similarity.</title>
        <authorList>
            <person name="Svedberg D."/>
            <person name="Winiger R.R."/>
            <person name="Berg A."/>
            <person name="Sharma H."/>
            <person name="Tellgren-Roth C."/>
            <person name="Debrunner-Vossbrinck B.A."/>
            <person name="Vossbrinck C.R."/>
            <person name="Barandun J."/>
        </authorList>
    </citation>
    <scope>NUCLEOTIDE SEQUENCE</scope>
    <source>
        <strain evidence="3">Illinois isolate</strain>
    </source>
</reference>
<proteinExistence type="predicted"/>
<evidence type="ECO:0000256" key="2">
    <source>
        <dbReference type="SAM" id="SignalP"/>
    </source>
</evidence>
<keyword evidence="1" id="KW-0472">Membrane</keyword>
<dbReference type="RefSeq" id="XP_065331351.1">
    <property type="nucleotide sequence ID" value="XM_065475279.1"/>
</dbReference>
<sequence length="161" mass="18962">MQIFLLISFIFTKTQINFPVEDNKHYAIVFFESPIFIHDYSIMYSKLDGKEENFVCEVREAVGKTCSEIKVPLSLIQNPRVERMYGIKITYEKEGKQDTMYAESFRYNEKTRTWSVSRAFEDDPWYIKNLYYIVGGSAFLAVALGGYLLIRKKRQDNIETM</sequence>
<dbReference type="EMBL" id="CP142737">
    <property type="protein sequence ID" value="WUR05206.1"/>
    <property type="molecule type" value="Genomic_DNA"/>
</dbReference>
<keyword evidence="2" id="KW-0732">Signal</keyword>
<evidence type="ECO:0000256" key="1">
    <source>
        <dbReference type="SAM" id="Phobius"/>
    </source>
</evidence>
<evidence type="ECO:0000313" key="4">
    <source>
        <dbReference type="Proteomes" id="UP001334084"/>
    </source>
</evidence>
<dbReference type="Proteomes" id="UP001334084">
    <property type="component" value="Chromosome 12"/>
</dbReference>
<keyword evidence="1" id="KW-1133">Transmembrane helix</keyword>
<keyword evidence="1" id="KW-0812">Transmembrane</keyword>
<gene>
    <name evidence="3" type="ORF">VNE69_12191</name>
</gene>
<dbReference type="KEGG" id="vnx:VNE69_12191"/>